<dbReference type="AlphaFoldDB" id="I0GTY8"/>
<accession>I0GTY8</accession>
<evidence type="ECO:0000256" key="1">
    <source>
        <dbReference type="SAM" id="MobiDB-lite"/>
    </source>
</evidence>
<gene>
    <name evidence="2" type="ordered locus">SELR_25170</name>
</gene>
<sequence length="137" mass="15144">MLQSSGATVGILFRRFTKCPASRSTRLLVTCAGQVRRRVHQRSIQQMLFAGQPSLRSGSRSAGEKASPPPPRVTFVNAAMFRLEDTSTSMILLRENRVRADCQKRGWGRTGECFFCGSDCLSVSEGRPEAGSYQKAR</sequence>
<name>I0GTY8_SELRL</name>
<dbReference type="HOGENOM" id="CLU_1863786_0_0_9"/>
<organism evidence="2 3">
    <name type="scientific">Selenomonas ruminantium subsp. lactilytica (strain NBRC 103574 / TAM6421)</name>
    <dbReference type="NCBI Taxonomy" id="927704"/>
    <lineage>
        <taxon>Bacteria</taxon>
        <taxon>Bacillati</taxon>
        <taxon>Bacillota</taxon>
        <taxon>Negativicutes</taxon>
        <taxon>Selenomonadales</taxon>
        <taxon>Selenomonadaceae</taxon>
        <taxon>Selenomonas</taxon>
    </lineage>
</organism>
<reference evidence="2 3" key="1">
    <citation type="submission" date="2011-10" db="EMBL/GenBank/DDBJ databases">
        <title>Whole genome sequence of Selenomonas ruminantium subsp. lactilytica TAM6421.</title>
        <authorList>
            <person name="Oguchi A."/>
            <person name="Ankai A."/>
            <person name="Kaneko J."/>
            <person name="Yamada-Narita S."/>
            <person name="Fukui S."/>
            <person name="Takahashi M."/>
            <person name="Onodera T."/>
            <person name="Kojima S."/>
            <person name="Fushimi T."/>
            <person name="Abe N."/>
            <person name="Kamio Y."/>
            <person name="Yamazaki S."/>
            <person name="Fujita N."/>
        </authorList>
    </citation>
    <scope>NUCLEOTIDE SEQUENCE [LARGE SCALE GENOMIC DNA]</scope>
    <source>
        <strain evidence="3">NBRC 103574 / TAM6421</strain>
    </source>
</reference>
<evidence type="ECO:0000313" key="3">
    <source>
        <dbReference type="Proteomes" id="UP000007887"/>
    </source>
</evidence>
<dbReference type="Proteomes" id="UP000007887">
    <property type="component" value="Chromosome"/>
</dbReference>
<dbReference type="EMBL" id="AP012292">
    <property type="protein sequence ID" value="BAL84225.1"/>
    <property type="molecule type" value="Genomic_DNA"/>
</dbReference>
<proteinExistence type="predicted"/>
<feature type="region of interest" description="Disordered" evidence="1">
    <location>
        <begin position="50"/>
        <end position="72"/>
    </location>
</feature>
<evidence type="ECO:0000313" key="2">
    <source>
        <dbReference type="EMBL" id="BAL84225.1"/>
    </source>
</evidence>
<dbReference type="KEGG" id="sri:SELR_25170"/>
<protein>
    <submittedName>
        <fullName evidence="2">Uncharacterized protein</fullName>
    </submittedName>
</protein>